<gene>
    <name evidence="6" type="ORF">OB955_15130</name>
</gene>
<dbReference type="Proteomes" id="UP001320972">
    <property type="component" value="Unassembled WGS sequence"/>
</dbReference>
<proteinExistence type="inferred from homology"/>
<keyword evidence="3" id="KW-0732">Signal</keyword>
<evidence type="ECO:0000313" key="7">
    <source>
        <dbReference type="Proteomes" id="UP001320972"/>
    </source>
</evidence>
<dbReference type="PANTHER" id="PTHR30290:SF9">
    <property type="entry name" value="OLIGOPEPTIDE-BINDING PROTEIN APPA"/>
    <property type="match status" value="1"/>
</dbReference>
<evidence type="ECO:0000256" key="4">
    <source>
        <dbReference type="SAM" id="MobiDB-lite"/>
    </source>
</evidence>
<comment type="similarity">
    <text evidence="1">Belongs to the bacterial solute-binding protein 5 family.</text>
</comment>
<reference evidence="6 7" key="1">
    <citation type="submission" date="2022-09" db="EMBL/GenBank/DDBJ databases">
        <title>Enrichment on poylsaccharides allowed isolation of novel metabolic and taxonomic groups of Haloarchaea.</title>
        <authorList>
            <person name="Sorokin D.Y."/>
            <person name="Elcheninov A.G."/>
            <person name="Khizhniak T.V."/>
            <person name="Kolganova T.V."/>
            <person name="Kublanov I.V."/>
        </authorList>
    </citation>
    <scope>NUCLEOTIDE SEQUENCE [LARGE SCALE GENOMIC DNA]</scope>
    <source>
        <strain evidence="6 7">AArc-m2/3/4</strain>
    </source>
</reference>
<dbReference type="SUPFAM" id="SSF53850">
    <property type="entry name" value="Periplasmic binding protein-like II"/>
    <property type="match status" value="1"/>
</dbReference>
<dbReference type="PANTHER" id="PTHR30290">
    <property type="entry name" value="PERIPLASMIC BINDING COMPONENT OF ABC TRANSPORTER"/>
    <property type="match status" value="1"/>
</dbReference>
<evidence type="ECO:0000313" key="6">
    <source>
        <dbReference type="EMBL" id="MCU4974061.1"/>
    </source>
</evidence>
<keyword evidence="2" id="KW-0813">Transport</keyword>
<dbReference type="Pfam" id="PF00496">
    <property type="entry name" value="SBP_bac_5"/>
    <property type="match status" value="1"/>
</dbReference>
<comment type="caution">
    <text evidence="6">The sequence shown here is derived from an EMBL/GenBank/DDBJ whole genome shotgun (WGS) entry which is preliminary data.</text>
</comment>
<organism evidence="6 7">
    <name type="scientific">Natronoglomus mannanivorans</name>
    <dbReference type="NCBI Taxonomy" id="2979990"/>
    <lineage>
        <taxon>Archaea</taxon>
        <taxon>Methanobacteriati</taxon>
        <taxon>Methanobacteriota</taxon>
        <taxon>Stenosarchaea group</taxon>
        <taxon>Halobacteria</taxon>
        <taxon>Halobacteriales</taxon>
        <taxon>Natrialbaceae</taxon>
        <taxon>Natronoglomus</taxon>
    </lineage>
</organism>
<feature type="region of interest" description="Disordered" evidence="4">
    <location>
        <begin position="1"/>
        <end position="22"/>
    </location>
</feature>
<dbReference type="Gene3D" id="3.10.105.10">
    <property type="entry name" value="Dipeptide-binding Protein, Domain 3"/>
    <property type="match status" value="1"/>
</dbReference>
<feature type="domain" description="Solute-binding protein family 5" evidence="5">
    <location>
        <begin position="99"/>
        <end position="498"/>
    </location>
</feature>
<accession>A0ABT2QGL3</accession>
<evidence type="ECO:0000256" key="3">
    <source>
        <dbReference type="ARBA" id="ARBA00022729"/>
    </source>
</evidence>
<evidence type="ECO:0000256" key="2">
    <source>
        <dbReference type="ARBA" id="ARBA00022448"/>
    </source>
</evidence>
<name>A0ABT2QGL3_9EURY</name>
<sequence length="682" mass="77062">MKQGWARSDGRRSGARPRMDRRRFLTGLGTVGAGTIAGCLGDSTNDLRRRPDDIDENTWYTSLYGSTDDVDPGDPSGRLESFAYDVGFVAHPDEETPTYVLAEEVTHSESEISITLRPDLQWSTGDPLTADEVGRWAYMLRMGSSRFAPVPAIRDGDRFPTHPWETVTDITWDDRTVTLEGRFDRGPTPLYALNAQIARRPSTYYQWLWDAFRDAYDDVPWEDERTWDSVTTLVDSNIRGIPEDNRPKAGVLLEDEYETEGENEDEKTGWEAAFSGLWYPRKIEEGQVYFTVNDAHPFADRVDFEEIVWKYQLEADITLFDLRNGVVDGAMLDEVSDHVLETVPTEYDAFEGPQRSITTVLPNHTAGHLGNRDVRAALAYAIDREQLRSDLDRVSSNPISTPGADIQPQHVLSSEFRGNLRTYEYAPSRAEELLERAGFTLEDGRWYDPDGEPFEFQFLAEGSDPTFPLLITGQLADFGLETGYEVTEGTSYQTQRNERYFVGTKGVRSTPSATGTDRVRTGEYVRSIVSGSGFQDSGYLESEVRSAVETTDELELVADDGIDRLVFDSVEALRSITVEAPPFGEPNEATIEWPYLYHAVRASHAVDPDEQEEHQRICTWIYNYQVPELELLVGSPWIFHRSDRWSIPGSDDRVWDHVRSQTHPSGLWAALSWGQITSDGSS</sequence>
<evidence type="ECO:0000259" key="5">
    <source>
        <dbReference type="Pfam" id="PF00496"/>
    </source>
</evidence>
<dbReference type="InterPro" id="IPR039424">
    <property type="entry name" value="SBP_5"/>
</dbReference>
<evidence type="ECO:0000256" key="1">
    <source>
        <dbReference type="ARBA" id="ARBA00005695"/>
    </source>
</evidence>
<protein>
    <submittedName>
        <fullName evidence="6">ABC transporter substrate-binding protein</fullName>
    </submittedName>
</protein>
<dbReference type="EMBL" id="JAOPKB010000009">
    <property type="protein sequence ID" value="MCU4974061.1"/>
    <property type="molecule type" value="Genomic_DNA"/>
</dbReference>
<dbReference type="Gene3D" id="3.40.190.10">
    <property type="entry name" value="Periplasmic binding protein-like II"/>
    <property type="match status" value="1"/>
</dbReference>
<dbReference type="RefSeq" id="WP_338008309.1">
    <property type="nucleotide sequence ID" value="NZ_JAOPKB010000009.1"/>
</dbReference>
<dbReference type="InterPro" id="IPR000914">
    <property type="entry name" value="SBP_5_dom"/>
</dbReference>
<keyword evidence="7" id="KW-1185">Reference proteome</keyword>